<evidence type="ECO:0000313" key="2">
    <source>
        <dbReference type="Proteomes" id="UP001165143"/>
    </source>
</evidence>
<name>A0A9W6PL12_9ACTN</name>
<reference evidence="1" key="1">
    <citation type="submission" date="2023-02" db="EMBL/GenBank/DDBJ databases">
        <title>Kitasatospora phosalacinea NBRC 14362.</title>
        <authorList>
            <person name="Ichikawa N."/>
            <person name="Sato H."/>
            <person name="Tonouchi N."/>
        </authorList>
    </citation>
    <scope>NUCLEOTIDE SEQUENCE</scope>
    <source>
        <strain evidence="1">NBRC 14362</strain>
    </source>
</reference>
<dbReference type="Proteomes" id="UP001165143">
    <property type="component" value="Unassembled WGS sequence"/>
</dbReference>
<dbReference type="RefSeq" id="WP_158715084.1">
    <property type="nucleotide sequence ID" value="NZ_BSRX01000031.1"/>
</dbReference>
<gene>
    <name evidence="1" type="ORF">Kpho01_48390</name>
</gene>
<proteinExistence type="predicted"/>
<comment type="caution">
    <text evidence="1">The sequence shown here is derived from an EMBL/GenBank/DDBJ whole genome shotgun (WGS) entry which is preliminary data.</text>
</comment>
<dbReference type="EMBL" id="BSRX01000031">
    <property type="protein sequence ID" value="GLW56828.1"/>
    <property type="molecule type" value="Genomic_DNA"/>
</dbReference>
<protein>
    <submittedName>
        <fullName evidence="1">Uncharacterized protein</fullName>
    </submittedName>
</protein>
<accession>A0A9W6PL12</accession>
<sequence>MTLPVPVPSTLPAADAGSRGGVQVFAVRAGTVQDAIALAGAGSRRRPPCSAAGAVPA</sequence>
<evidence type="ECO:0000313" key="1">
    <source>
        <dbReference type="EMBL" id="GLW56828.1"/>
    </source>
</evidence>
<organism evidence="1 2">
    <name type="scientific">Kitasatospora phosalacinea</name>
    <dbReference type="NCBI Taxonomy" id="2065"/>
    <lineage>
        <taxon>Bacteria</taxon>
        <taxon>Bacillati</taxon>
        <taxon>Actinomycetota</taxon>
        <taxon>Actinomycetes</taxon>
        <taxon>Kitasatosporales</taxon>
        <taxon>Streptomycetaceae</taxon>
        <taxon>Kitasatospora</taxon>
    </lineage>
</organism>
<dbReference type="AlphaFoldDB" id="A0A9W6PL12"/>